<proteinExistence type="predicted"/>
<dbReference type="Proteomes" id="UP000187209">
    <property type="component" value="Unassembled WGS sequence"/>
</dbReference>
<organism evidence="1 2">
    <name type="scientific">Stentor coeruleus</name>
    <dbReference type="NCBI Taxonomy" id="5963"/>
    <lineage>
        <taxon>Eukaryota</taxon>
        <taxon>Sar</taxon>
        <taxon>Alveolata</taxon>
        <taxon>Ciliophora</taxon>
        <taxon>Postciliodesmatophora</taxon>
        <taxon>Heterotrichea</taxon>
        <taxon>Heterotrichida</taxon>
        <taxon>Stentoridae</taxon>
        <taxon>Stentor</taxon>
    </lineage>
</organism>
<dbReference type="Gene3D" id="3.30.230.30">
    <property type="entry name" value="Impact, N-terminal domain"/>
    <property type="match status" value="1"/>
</dbReference>
<comment type="caution">
    <text evidence="1">The sequence shown here is derived from an EMBL/GenBank/DDBJ whole genome shotgun (WGS) entry which is preliminary data.</text>
</comment>
<gene>
    <name evidence="1" type="ORF">SteCoe_1338</name>
</gene>
<keyword evidence="2" id="KW-1185">Reference proteome</keyword>
<dbReference type="OrthoDB" id="10584300at2759"/>
<dbReference type="InterPro" id="IPR036956">
    <property type="entry name" value="Impact_N_sf"/>
</dbReference>
<reference evidence="1 2" key="1">
    <citation type="submission" date="2016-11" db="EMBL/GenBank/DDBJ databases">
        <title>The macronuclear genome of Stentor coeruleus: a giant cell with tiny introns.</title>
        <authorList>
            <person name="Slabodnick M."/>
            <person name="Ruby J.G."/>
            <person name="Reiff S.B."/>
            <person name="Swart E.C."/>
            <person name="Gosai S."/>
            <person name="Prabakaran S."/>
            <person name="Witkowska E."/>
            <person name="Larue G.E."/>
            <person name="Fisher S."/>
            <person name="Freeman R.M."/>
            <person name="Gunawardena J."/>
            <person name="Chu W."/>
            <person name="Stover N.A."/>
            <person name="Gregory B.D."/>
            <person name="Nowacki M."/>
            <person name="Derisi J."/>
            <person name="Roy S.W."/>
            <person name="Marshall W.F."/>
            <person name="Sood P."/>
        </authorList>
    </citation>
    <scope>NUCLEOTIDE SEQUENCE [LARGE SCALE GENOMIC DNA]</scope>
    <source>
        <strain evidence="1">WM001</strain>
    </source>
</reference>
<sequence length="445" mass="51174">MSSALTYGKKSVFKRNVFQAGCAKADTKTEATSLFQQLKNSDSKCIWVAIVYKVQSFEETYEEEEGASIKLLGLLNRMNVKDFVIGIRLWPDMTIAQHDTYRMMLGCAKDLIIDFFTPVTVEERSVLRSRKPNIIEIETLPPETNRNLSFDSFIRQQPSKLVLNTAKQKLMSIVSRINEGEIKALYEFINHNTIGKVLLIILVLLQKQKPTLSLAKQFFMQNHIKDIIAKTDPDQISKIQIQRAKKMMQKISFLKPSNLEKISKSSGLLFQYIQCVLDIHGNQESILPSVQKNLLGNKGEYLKSKHMVFTKENEIIPEAIPEKKEPEIIPEPDGLEKLKNVSTKAHKNAAELYSEVKINEEFKDERFRNARVQRLEEEALISRLINLNPDEVDPDVKIDFDLTEDEVIKFLGSEELDSQPTDLLLKLADRLKDRRERHNLVQSVR</sequence>
<protein>
    <submittedName>
        <fullName evidence="1">Uncharacterized protein</fullName>
    </submittedName>
</protein>
<dbReference type="EMBL" id="MPUH01000014">
    <property type="protein sequence ID" value="OMJ95282.1"/>
    <property type="molecule type" value="Genomic_DNA"/>
</dbReference>
<evidence type="ECO:0000313" key="2">
    <source>
        <dbReference type="Proteomes" id="UP000187209"/>
    </source>
</evidence>
<accession>A0A1R2D214</accession>
<dbReference type="AlphaFoldDB" id="A0A1R2D214"/>
<evidence type="ECO:0000313" key="1">
    <source>
        <dbReference type="EMBL" id="OMJ95282.1"/>
    </source>
</evidence>
<dbReference type="Gene3D" id="1.20.920.60">
    <property type="match status" value="1"/>
</dbReference>
<name>A0A1R2D214_9CILI</name>